<keyword evidence="2" id="KW-1185">Reference proteome</keyword>
<evidence type="ECO:0000313" key="2">
    <source>
        <dbReference type="Proteomes" id="UP000077248"/>
    </source>
</evidence>
<protein>
    <submittedName>
        <fullName evidence="1">Uncharacterized protein</fullName>
    </submittedName>
</protein>
<evidence type="ECO:0000313" key="1">
    <source>
        <dbReference type="EMBL" id="OAG19129.1"/>
    </source>
</evidence>
<name>A0A177DJV0_ALTAL</name>
<accession>A0A177DJV0</accession>
<dbReference type="GeneID" id="29116122"/>
<sequence length="158" mass="16836">MTAMILRSDKVSLPSLGPCSTTGIYVYESANDVSDSNQLTMTSDHVIPGSRVPTTRLSYWALSPRCLSSLKTISTMMPGSGACIVIVLTTPTSLKKTHTIHCRTSRDTYAFHAPPHKQLAALVERGVAYPPLGFIGMLGGCPGSNQEPETMAPLGIAK</sequence>
<dbReference type="AlphaFoldDB" id="A0A177DJV0"/>
<dbReference type="VEuPathDB" id="FungiDB:CC77DRAFT_186275"/>
<proteinExistence type="predicted"/>
<dbReference type="KEGG" id="aalt:CC77DRAFT_186275"/>
<dbReference type="EMBL" id="KV441482">
    <property type="protein sequence ID" value="OAG19129.1"/>
    <property type="molecule type" value="Genomic_DNA"/>
</dbReference>
<dbReference type="RefSeq" id="XP_018384550.1">
    <property type="nucleotide sequence ID" value="XM_018530528.1"/>
</dbReference>
<reference evidence="1 2" key="1">
    <citation type="submission" date="2016-05" db="EMBL/GenBank/DDBJ databases">
        <title>Comparative analysis of secretome profiles of manganese(II)-oxidizing ascomycete fungi.</title>
        <authorList>
            <consortium name="DOE Joint Genome Institute"/>
            <person name="Zeiner C.A."/>
            <person name="Purvine S.O."/>
            <person name="Zink E.M."/>
            <person name="Wu S."/>
            <person name="Pasa-Tolic L."/>
            <person name="Chaput D.L."/>
            <person name="Haridas S."/>
            <person name="Grigoriev I.V."/>
            <person name="Santelli C.M."/>
            <person name="Hansel C.M."/>
        </authorList>
    </citation>
    <scope>NUCLEOTIDE SEQUENCE [LARGE SCALE GENOMIC DNA]</scope>
    <source>
        <strain evidence="1 2">SRC1lrK2f</strain>
    </source>
</reference>
<gene>
    <name evidence="1" type="ORF">CC77DRAFT_186275</name>
</gene>
<dbReference type="Proteomes" id="UP000077248">
    <property type="component" value="Unassembled WGS sequence"/>
</dbReference>
<organism evidence="1 2">
    <name type="scientific">Alternaria alternata</name>
    <name type="common">Alternaria rot fungus</name>
    <name type="synonym">Torula alternata</name>
    <dbReference type="NCBI Taxonomy" id="5599"/>
    <lineage>
        <taxon>Eukaryota</taxon>
        <taxon>Fungi</taxon>
        <taxon>Dikarya</taxon>
        <taxon>Ascomycota</taxon>
        <taxon>Pezizomycotina</taxon>
        <taxon>Dothideomycetes</taxon>
        <taxon>Pleosporomycetidae</taxon>
        <taxon>Pleosporales</taxon>
        <taxon>Pleosporineae</taxon>
        <taxon>Pleosporaceae</taxon>
        <taxon>Alternaria</taxon>
        <taxon>Alternaria sect. Alternaria</taxon>
        <taxon>Alternaria alternata complex</taxon>
    </lineage>
</organism>